<dbReference type="Pfam" id="PF00643">
    <property type="entry name" value="zf-B_box"/>
    <property type="match status" value="1"/>
</dbReference>
<dbReference type="GO" id="GO:0008270">
    <property type="term" value="F:zinc ion binding"/>
    <property type="evidence" value="ECO:0007669"/>
    <property type="project" value="UniProtKB-KW"/>
</dbReference>
<gene>
    <name evidence="5" type="primary">LOC111136166</name>
</gene>
<dbReference type="SUPFAM" id="SSF57845">
    <property type="entry name" value="B-box zinc-binding domain"/>
    <property type="match status" value="1"/>
</dbReference>
<dbReference type="GO" id="GO:0060340">
    <property type="term" value="P:positive regulation of type I interferon-mediated signaling pathway"/>
    <property type="evidence" value="ECO:0007669"/>
    <property type="project" value="TreeGrafter"/>
</dbReference>
<dbReference type="GO" id="GO:0045087">
    <property type="term" value="P:innate immune response"/>
    <property type="evidence" value="ECO:0007669"/>
    <property type="project" value="TreeGrafter"/>
</dbReference>
<dbReference type="InterPro" id="IPR000315">
    <property type="entry name" value="Znf_B-box"/>
</dbReference>
<dbReference type="AlphaFoldDB" id="A0A8B8ERF2"/>
<dbReference type="InterPro" id="IPR011042">
    <property type="entry name" value="6-blade_b-propeller_TolB-like"/>
</dbReference>
<sequence>MSEPSDEQAAMQHYLVCGTEDCQKNGQFYCNACHRPLCEQCRDEHLKSPKTKAHEIVLYRHRKQQLPVKKCELHPTRNVDMFCRECQIPLCSKCSTMTEHHTHTFDDLEEIYAEKYAAWQGEFSKIQKYFLPTSLGLKTDIEEDATKIKKIMESIRTSMKAEAESLKNLVDEVTSENIKHTHTMEKSLLEMLKSQGTTYDDYMAYLENMSDEFQKYLSITNQKLLFSKTLKIQVIPETTKPVLPVFNAGRFNKDDIIKLLGRVNVPNTKPEKRKIQPMEAISTHMKSTEKQLEQSKEKSNMKQTLSLSSSVTKVREYSVPGVDRVCHVSVDKSGRLWVSDDKGNLVQTDLQGNLLQKIQTSGGNGYHAATQDRDLIYRDQDKKVIYRITQDKKITEFIKTGHWIPLSVHSSRINGDILVGMIIIGEAKVTRYSKAGKEIQNIQRDNQGQELYRQPHYITENINGDICTSDFGNRAVVVVNKSGQHRFSYTGQGSGFYPYGICTDVLGHILVCYDSFIGSAIHLLDQDGGFLSVILSPQQGIKLPGGVCVDDENNLHVGQRTTNTVTVYKYLQ</sequence>
<dbReference type="Gene3D" id="3.30.160.60">
    <property type="entry name" value="Classic Zinc Finger"/>
    <property type="match status" value="1"/>
</dbReference>
<dbReference type="PANTHER" id="PTHR25462">
    <property type="entry name" value="BONUS, ISOFORM C-RELATED"/>
    <property type="match status" value="1"/>
</dbReference>
<accession>A0A8B8ERF2</accession>
<dbReference type="GO" id="GO:0005654">
    <property type="term" value="C:nucleoplasm"/>
    <property type="evidence" value="ECO:0007669"/>
    <property type="project" value="TreeGrafter"/>
</dbReference>
<keyword evidence="1" id="KW-0479">Metal-binding</keyword>
<evidence type="ECO:0000259" key="3">
    <source>
        <dbReference type="PROSITE" id="PS50119"/>
    </source>
</evidence>
<dbReference type="Proteomes" id="UP000694844">
    <property type="component" value="Chromosome 5"/>
</dbReference>
<dbReference type="KEGG" id="cvn:111136166"/>
<evidence type="ECO:0000256" key="1">
    <source>
        <dbReference type="PROSITE-ProRule" id="PRU00024"/>
    </source>
</evidence>
<dbReference type="Gene3D" id="2.120.10.30">
    <property type="entry name" value="TolB, C-terminal domain"/>
    <property type="match status" value="1"/>
</dbReference>
<dbReference type="GO" id="GO:0061630">
    <property type="term" value="F:ubiquitin protein ligase activity"/>
    <property type="evidence" value="ECO:0007669"/>
    <property type="project" value="TreeGrafter"/>
</dbReference>
<keyword evidence="4" id="KW-1185">Reference proteome</keyword>
<dbReference type="SUPFAM" id="SSF101898">
    <property type="entry name" value="NHL repeat"/>
    <property type="match status" value="1"/>
</dbReference>
<evidence type="ECO:0000313" key="5">
    <source>
        <dbReference type="RefSeq" id="XP_022342525.1"/>
    </source>
</evidence>
<feature type="compositionally biased region" description="Basic and acidic residues" evidence="2">
    <location>
        <begin position="286"/>
        <end position="300"/>
    </location>
</feature>
<dbReference type="PROSITE" id="PS50119">
    <property type="entry name" value="ZF_BBOX"/>
    <property type="match status" value="2"/>
</dbReference>
<reference evidence="5" key="1">
    <citation type="submission" date="2025-08" db="UniProtKB">
        <authorList>
            <consortium name="RefSeq"/>
        </authorList>
    </citation>
    <scope>IDENTIFICATION</scope>
    <source>
        <tissue evidence="5">Whole sample</tissue>
    </source>
</reference>
<evidence type="ECO:0000313" key="4">
    <source>
        <dbReference type="Proteomes" id="UP000694844"/>
    </source>
</evidence>
<organism evidence="4 5">
    <name type="scientific">Crassostrea virginica</name>
    <name type="common">Eastern oyster</name>
    <dbReference type="NCBI Taxonomy" id="6565"/>
    <lineage>
        <taxon>Eukaryota</taxon>
        <taxon>Metazoa</taxon>
        <taxon>Spiralia</taxon>
        <taxon>Lophotrochozoa</taxon>
        <taxon>Mollusca</taxon>
        <taxon>Bivalvia</taxon>
        <taxon>Autobranchia</taxon>
        <taxon>Pteriomorphia</taxon>
        <taxon>Ostreida</taxon>
        <taxon>Ostreoidea</taxon>
        <taxon>Ostreidae</taxon>
        <taxon>Crassostrea</taxon>
    </lineage>
</organism>
<dbReference type="RefSeq" id="XP_022342525.1">
    <property type="nucleotide sequence ID" value="XM_022486817.1"/>
</dbReference>
<protein>
    <submittedName>
        <fullName evidence="5">Uncharacterized protein LOC111136166</fullName>
    </submittedName>
</protein>
<dbReference type="PANTHER" id="PTHR25462:SF299">
    <property type="entry name" value="E3 UBIQUITIN-PROTEIN LIGASE TRIM56"/>
    <property type="match status" value="1"/>
</dbReference>
<feature type="domain" description="B box-type" evidence="3">
    <location>
        <begin position="12"/>
        <end position="59"/>
    </location>
</feature>
<proteinExistence type="predicted"/>
<feature type="domain" description="B box-type" evidence="3">
    <location>
        <begin position="66"/>
        <end position="108"/>
    </location>
</feature>
<keyword evidence="1" id="KW-0863">Zinc-finger</keyword>
<dbReference type="CDD" id="cd19756">
    <property type="entry name" value="Bbox2"/>
    <property type="match status" value="1"/>
</dbReference>
<evidence type="ECO:0000256" key="2">
    <source>
        <dbReference type="SAM" id="MobiDB-lite"/>
    </source>
</evidence>
<name>A0A8B8ERF2_CRAVI</name>
<dbReference type="InterPro" id="IPR047153">
    <property type="entry name" value="TRIM45/56/19-like"/>
</dbReference>
<dbReference type="GeneID" id="111136166"/>
<feature type="region of interest" description="Disordered" evidence="2">
    <location>
        <begin position="286"/>
        <end position="305"/>
    </location>
</feature>
<dbReference type="SMART" id="SM00336">
    <property type="entry name" value="BBOX"/>
    <property type="match status" value="2"/>
</dbReference>
<keyword evidence="1" id="KW-0862">Zinc</keyword>